<dbReference type="InterPro" id="IPR000055">
    <property type="entry name" value="Restrct_endonuc_typeI_TRD"/>
</dbReference>
<organism evidence="6 7">
    <name type="scientific">Meiothermus taiwanensis WR-220</name>
    <dbReference type="NCBI Taxonomy" id="1339250"/>
    <lineage>
        <taxon>Bacteria</taxon>
        <taxon>Thermotogati</taxon>
        <taxon>Deinococcota</taxon>
        <taxon>Deinococci</taxon>
        <taxon>Thermales</taxon>
        <taxon>Thermaceae</taxon>
        <taxon>Meiothermus</taxon>
    </lineage>
</organism>
<geneLocation type="plasmid" evidence="6 7">
    <name>pMtWR-220</name>
</geneLocation>
<dbReference type="Proteomes" id="UP000263013">
    <property type="component" value="Plasmid pMtWR-220"/>
</dbReference>
<keyword evidence="2" id="KW-0680">Restriction system</keyword>
<evidence type="ECO:0000313" key="7">
    <source>
        <dbReference type="Proteomes" id="UP000263013"/>
    </source>
</evidence>
<sequence length="422" mass="47038">MSSPTTEVPKPKTRPKLPEGWRWVKLAEVAQINPPRPRNLGLSGDEPTFFVSMSAVDDLTGMIKSPELKPFGEVCRGYTYFEEGDVLFAKITPCMQNGKHTIASGLTNGFGFGSTEFHIIRPGPSITAEWIHFYVRRPEVLSDAANHFKGAVGHQRVPSEYLENLELPLPPLETQRRIAAILTEQMGAVEKARKAAEDGLEAARKLTAAHLRAVFESEEARGWPGRLAREIGVVSGGIQKTPQRKPSAFHKPFLTVRNVQNGWIDLSNVERFEVTPEELERYRLVRGDLLIVEGNGSRGHIGRCAIFHGEIEDCVHQNHLIRLRCHETASPTYLFWYLASPDGRKQLLEKAKTTTGLYTLSVSKIEALEVPLPPLETQHRIVAELNAKLEATQALIRSLEAQLEAIRALPAAILRRAFSGEL</sequence>
<gene>
    <name evidence="6" type="primary">hsdS</name>
    <name evidence="6" type="ORF">Mtai_v1c29740</name>
</gene>
<evidence type="ECO:0000256" key="1">
    <source>
        <dbReference type="ARBA" id="ARBA00010923"/>
    </source>
</evidence>
<evidence type="ECO:0000256" key="3">
    <source>
        <dbReference type="ARBA" id="ARBA00023125"/>
    </source>
</evidence>
<keyword evidence="7" id="KW-1185">Reference proteome</keyword>
<feature type="domain" description="Type I restriction modification DNA specificity" evidence="5">
    <location>
        <begin position="277"/>
        <end position="404"/>
    </location>
</feature>
<evidence type="ECO:0000256" key="4">
    <source>
        <dbReference type="SAM" id="Coils"/>
    </source>
</evidence>
<dbReference type="EMBL" id="CP021131">
    <property type="protein sequence ID" value="AWR88192.1"/>
    <property type="molecule type" value="Genomic_DNA"/>
</dbReference>
<proteinExistence type="inferred from homology"/>
<dbReference type="InterPro" id="IPR044946">
    <property type="entry name" value="Restrct_endonuc_typeI_TRD_sf"/>
</dbReference>
<dbReference type="PANTHER" id="PTHR43140">
    <property type="entry name" value="TYPE-1 RESTRICTION ENZYME ECOKI SPECIFICITY PROTEIN"/>
    <property type="match status" value="1"/>
</dbReference>
<dbReference type="PANTHER" id="PTHR43140:SF1">
    <property type="entry name" value="TYPE I RESTRICTION ENZYME ECOKI SPECIFICITY SUBUNIT"/>
    <property type="match status" value="1"/>
</dbReference>
<accession>A0ABN5M4F6</accession>
<dbReference type="InterPro" id="IPR051212">
    <property type="entry name" value="Type-I_RE_S_subunit"/>
</dbReference>
<name>A0ABN5M4F6_9DEIN</name>
<dbReference type="SUPFAM" id="SSF116734">
    <property type="entry name" value="DNA methylase specificity domain"/>
    <property type="match status" value="2"/>
</dbReference>
<evidence type="ECO:0000256" key="2">
    <source>
        <dbReference type="ARBA" id="ARBA00022747"/>
    </source>
</evidence>
<keyword evidence="4" id="KW-0175">Coiled coil</keyword>
<evidence type="ECO:0000313" key="6">
    <source>
        <dbReference type="EMBL" id="AWR88192.1"/>
    </source>
</evidence>
<protein>
    <submittedName>
        <fullName evidence="6">Type I restriction enzyme, S subunit</fullName>
    </submittedName>
</protein>
<evidence type="ECO:0000259" key="5">
    <source>
        <dbReference type="Pfam" id="PF01420"/>
    </source>
</evidence>
<keyword evidence="3" id="KW-0238">DNA-binding</keyword>
<dbReference type="Pfam" id="PF01420">
    <property type="entry name" value="Methylase_S"/>
    <property type="match status" value="2"/>
</dbReference>
<feature type="domain" description="Type I restriction modification DNA specificity" evidence="5">
    <location>
        <begin position="18"/>
        <end position="187"/>
    </location>
</feature>
<comment type="similarity">
    <text evidence="1">Belongs to the type-I restriction system S methylase family.</text>
</comment>
<reference evidence="6 7" key="1">
    <citation type="submission" date="2017-05" db="EMBL/GenBank/DDBJ databases">
        <title>Complete genome sequence of Meiothermus taiwanensis WR-220.</title>
        <authorList>
            <person name="Wu W.-L."/>
            <person name="Lo W.-S."/>
            <person name="Kuo C.-H."/>
            <person name="Wu S.-H."/>
        </authorList>
    </citation>
    <scope>NUCLEOTIDE SEQUENCE [LARGE SCALE GENOMIC DNA]</scope>
    <source>
        <strain evidence="6 7">WR-220</strain>
        <plasmid evidence="6 7">pMtWR-220</plasmid>
    </source>
</reference>
<dbReference type="Gene3D" id="3.90.220.20">
    <property type="entry name" value="DNA methylase specificity domains"/>
    <property type="match status" value="2"/>
</dbReference>
<keyword evidence="6" id="KW-0614">Plasmid</keyword>
<dbReference type="CDD" id="cd17253">
    <property type="entry name" value="RMtype1_S_Eco933I-TRD2-CR2_like"/>
    <property type="match status" value="1"/>
</dbReference>
<dbReference type="CDD" id="cd17260">
    <property type="entry name" value="RMtype1_S_EcoEI-TRD1-CR1_like"/>
    <property type="match status" value="1"/>
</dbReference>
<feature type="coiled-coil region" evidence="4">
    <location>
        <begin position="382"/>
        <end position="409"/>
    </location>
</feature>